<feature type="compositionally biased region" description="Low complexity" evidence="1">
    <location>
        <begin position="81"/>
        <end position="96"/>
    </location>
</feature>
<organism evidence="2 3">
    <name type="scientific">Oryza sativa subsp. japonica</name>
    <name type="common">Rice</name>
    <dbReference type="NCBI Taxonomy" id="39947"/>
    <lineage>
        <taxon>Eukaryota</taxon>
        <taxon>Viridiplantae</taxon>
        <taxon>Streptophyta</taxon>
        <taxon>Embryophyta</taxon>
        <taxon>Tracheophyta</taxon>
        <taxon>Spermatophyta</taxon>
        <taxon>Magnoliopsida</taxon>
        <taxon>Liliopsida</taxon>
        <taxon>Poales</taxon>
        <taxon>Poaceae</taxon>
        <taxon>BOP clade</taxon>
        <taxon>Oryzoideae</taxon>
        <taxon>Oryzeae</taxon>
        <taxon>Oryzinae</taxon>
        <taxon>Oryza</taxon>
        <taxon>Oryza sativa</taxon>
    </lineage>
</organism>
<dbReference type="EMBL" id="AC090714">
    <property type="protein sequence ID" value="AAK92691.1"/>
    <property type="molecule type" value="Genomic_DNA"/>
</dbReference>
<reference evidence="3" key="2">
    <citation type="journal article" date="2008" name="Nucleic Acids Res.">
        <title>The rice annotation project database (RAP-DB): 2008 update.</title>
        <authorList>
            <consortium name="The rice annotation project (RAP)"/>
        </authorList>
    </citation>
    <scope>GENOME REANNOTATION</scope>
    <source>
        <strain evidence="3">cv. Nipponbare</strain>
    </source>
</reference>
<feature type="region of interest" description="Disordered" evidence="1">
    <location>
        <begin position="1"/>
        <end position="38"/>
    </location>
</feature>
<protein>
    <submittedName>
        <fullName evidence="2">Uncharacterized protein</fullName>
    </submittedName>
</protein>
<accession>Q94GK4</accession>
<dbReference type="Proteomes" id="UP000000763">
    <property type="component" value="Chromosome 3"/>
</dbReference>
<proteinExistence type="predicted"/>
<reference evidence="3" key="1">
    <citation type="journal article" date="2005" name="Nature">
        <title>The map-based sequence of the rice genome.</title>
        <authorList>
            <consortium name="International rice genome sequencing project (IRGSP)"/>
            <person name="Matsumoto T."/>
            <person name="Wu J."/>
            <person name="Kanamori H."/>
            <person name="Katayose Y."/>
            <person name="Fujisawa M."/>
            <person name="Namiki N."/>
            <person name="Mizuno H."/>
            <person name="Yamamoto K."/>
            <person name="Antonio B.A."/>
            <person name="Baba T."/>
            <person name="Sakata K."/>
            <person name="Nagamura Y."/>
            <person name="Aoki H."/>
            <person name="Arikawa K."/>
            <person name="Arita K."/>
            <person name="Bito T."/>
            <person name="Chiden Y."/>
            <person name="Fujitsuka N."/>
            <person name="Fukunaka R."/>
            <person name="Hamada M."/>
            <person name="Harada C."/>
            <person name="Hayashi A."/>
            <person name="Hijishita S."/>
            <person name="Honda M."/>
            <person name="Hosokawa S."/>
            <person name="Ichikawa Y."/>
            <person name="Idonuma A."/>
            <person name="Iijima M."/>
            <person name="Ikeda M."/>
            <person name="Ikeno M."/>
            <person name="Ito K."/>
            <person name="Ito S."/>
            <person name="Ito T."/>
            <person name="Ito Y."/>
            <person name="Ito Y."/>
            <person name="Iwabuchi A."/>
            <person name="Kamiya K."/>
            <person name="Karasawa W."/>
            <person name="Kurita K."/>
            <person name="Katagiri S."/>
            <person name="Kikuta A."/>
            <person name="Kobayashi H."/>
            <person name="Kobayashi N."/>
            <person name="Machita K."/>
            <person name="Maehara T."/>
            <person name="Masukawa M."/>
            <person name="Mizubayashi T."/>
            <person name="Mukai Y."/>
            <person name="Nagasaki H."/>
            <person name="Nagata Y."/>
            <person name="Naito S."/>
            <person name="Nakashima M."/>
            <person name="Nakama Y."/>
            <person name="Nakamichi Y."/>
            <person name="Nakamura M."/>
            <person name="Meguro A."/>
            <person name="Negishi M."/>
            <person name="Ohta I."/>
            <person name="Ohta T."/>
            <person name="Okamoto M."/>
            <person name="Ono N."/>
            <person name="Saji S."/>
            <person name="Sakaguchi M."/>
            <person name="Sakai K."/>
            <person name="Shibata M."/>
            <person name="Shimokawa T."/>
            <person name="Song J."/>
            <person name="Takazaki Y."/>
            <person name="Terasawa K."/>
            <person name="Tsugane M."/>
            <person name="Tsuji K."/>
            <person name="Ueda S."/>
            <person name="Waki K."/>
            <person name="Yamagata H."/>
            <person name="Yamamoto M."/>
            <person name="Yamamoto S."/>
            <person name="Yamane H."/>
            <person name="Yoshiki S."/>
            <person name="Yoshihara R."/>
            <person name="Yukawa K."/>
            <person name="Zhong H."/>
            <person name="Yano M."/>
            <person name="Yuan Q."/>
            <person name="Ouyang S."/>
            <person name="Liu J."/>
            <person name="Jones K.M."/>
            <person name="Gansberger K."/>
            <person name="Moffat K."/>
            <person name="Hill J."/>
            <person name="Bera J."/>
            <person name="Fadrosh D."/>
            <person name="Jin S."/>
            <person name="Johri S."/>
            <person name="Kim M."/>
            <person name="Overton L."/>
            <person name="Reardon M."/>
            <person name="Tsitrin T."/>
            <person name="Vuong H."/>
            <person name="Weaver B."/>
            <person name="Ciecko A."/>
            <person name="Tallon L."/>
            <person name="Jackson J."/>
            <person name="Pai G."/>
            <person name="Aken S.V."/>
            <person name="Utterback T."/>
            <person name="Reidmuller S."/>
            <person name="Feldblyum T."/>
            <person name="Hsiao J."/>
            <person name="Zismann V."/>
            <person name="Iobst S."/>
            <person name="de Vazeille A.R."/>
            <person name="Buell C.R."/>
            <person name="Ying K."/>
            <person name="Li Y."/>
            <person name="Lu T."/>
            <person name="Huang Y."/>
            <person name="Zhao Q."/>
            <person name="Feng Q."/>
            <person name="Zhang L."/>
            <person name="Zhu J."/>
            <person name="Weng Q."/>
            <person name="Mu J."/>
            <person name="Lu Y."/>
            <person name="Fan D."/>
            <person name="Liu Y."/>
            <person name="Guan J."/>
            <person name="Zhang Y."/>
            <person name="Yu S."/>
            <person name="Liu X."/>
            <person name="Zhang Y."/>
            <person name="Hong G."/>
            <person name="Han B."/>
            <person name="Choisne N."/>
            <person name="Demange N."/>
            <person name="Orjeda G."/>
            <person name="Samain S."/>
            <person name="Cattolico L."/>
            <person name="Pelletier E."/>
            <person name="Couloux A."/>
            <person name="Segurens B."/>
            <person name="Wincker P."/>
            <person name="D'Hont A."/>
            <person name="Scarpelli C."/>
            <person name="Weissenbach J."/>
            <person name="Salanoubat M."/>
            <person name="Quetier F."/>
            <person name="Yu Y."/>
            <person name="Kim H.R."/>
            <person name="Rambo T."/>
            <person name="Currie J."/>
            <person name="Collura K."/>
            <person name="Luo M."/>
            <person name="Yang T."/>
            <person name="Ammiraju J.S.S."/>
            <person name="Engler F."/>
            <person name="Soderlund C."/>
            <person name="Wing R.A."/>
            <person name="Palmer L.E."/>
            <person name="de la Bastide M."/>
            <person name="Spiegel L."/>
            <person name="Nascimento L."/>
            <person name="Zutavern T."/>
            <person name="O'Shaughnessy A."/>
            <person name="Dike S."/>
            <person name="Dedhia N."/>
            <person name="Preston R."/>
            <person name="Balija V."/>
            <person name="McCombie W.R."/>
            <person name="Chow T."/>
            <person name="Chen H."/>
            <person name="Chung M."/>
            <person name="Chen C."/>
            <person name="Shaw J."/>
            <person name="Wu H."/>
            <person name="Hsiao K."/>
            <person name="Chao Y."/>
            <person name="Chu M."/>
            <person name="Cheng C."/>
            <person name="Hour A."/>
            <person name="Lee P."/>
            <person name="Lin S."/>
            <person name="Lin Y."/>
            <person name="Liou J."/>
            <person name="Liu S."/>
            <person name="Hsing Y."/>
            <person name="Raghuvanshi S."/>
            <person name="Mohanty A."/>
            <person name="Bharti A.K."/>
            <person name="Gaur A."/>
            <person name="Gupta V."/>
            <person name="Kumar D."/>
            <person name="Ravi V."/>
            <person name="Vij S."/>
            <person name="Kapur A."/>
            <person name="Khurana P."/>
            <person name="Khurana P."/>
            <person name="Khurana J.P."/>
            <person name="Tyagi A.K."/>
            <person name="Gaikwad K."/>
            <person name="Singh A."/>
            <person name="Dalal V."/>
            <person name="Srivastava S."/>
            <person name="Dixit A."/>
            <person name="Pal A.K."/>
            <person name="Ghazi I.A."/>
            <person name="Yadav M."/>
            <person name="Pandit A."/>
            <person name="Bhargava A."/>
            <person name="Sureshbabu K."/>
            <person name="Batra K."/>
            <person name="Sharma T.R."/>
            <person name="Mohapatra T."/>
            <person name="Singh N.K."/>
            <person name="Messing J."/>
            <person name="Nelson A.B."/>
            <person name="Fuks G."/>
            <person name="Kavchok S."/>
            <person name="Keizer G."/>
            <person name="Linton E."/>
            <person name="Llaca V."/>
            <person name="Song R."/>
            <person name="Tanyolac B."/>
            <person name="Young S."/>
            <person name="Ho-Il K."/>
            <person name="Hahn J.H."/>
            <person name="Sangsakoo G."/>
            <person name="Vanavichit A."/>
            <person name="de Mattos Luiz.A.T."/>
            <person name="Zimmer P.D."/>
            <person name="Malone G."/>
            <person name="Dellagostin O."/>
            <person name="de Oliveira A.C."/>
            <person name="Bevan M."/>
            <person name="Bancroft I."/>
            <person name="Minx P."/>
            <person name="Cordum H."/>
            <person name="Wilson R."/>
            <person name="Cheng Z."/>
            <person name="Jin W."/>
            <person name="Jiang J."/>
            <person name="Leong S.A."/>
            <person name="Iwama H."/>
            <person name="Gojobori T."/>
            <person name="Itoh T."/>
            <person name="Niimura Y."/>
            <person name="Fujii Y."/>
            <person name="Habara T."/>
            <person name="Sakai H."/>
            <person name="Sato Y."/>
            <person name="Wilson G."/>
            <person name="Kumar K."/>
            <person name="McCouch S."/>
            <person name="Juretic N."/>
            <person name="Hoen D."/>
            <person name="Wright S."/>
            <person name="Bruskiewich R."/>
            <person name="Bureau T."/>
            <person name="Miyao A."/>
            <person name="Hirochika H."/>
            <person name="Nishikawa T."/>
            <person name="Kadowaki K."/>
            <person name="Sugiura M."/>
            <person name="Burr B."/>
            <person name="Sasaki T."/>
        </authorList>
    </citation>
    <scope>NUCLEOTIDE SEQUENCE [LARGE SCALE GENOMIC DNA]</scope>
    <source>
        <strain evidence="3">cv. Nipponbare</strain>
    </source>
</reference>
<feature type="region of interest" description="Disordered" evidence="1">
    <location>
        <begin position="67"/>
        <end position="139"/>
    </location>
</feature>
<feature type="compositionally biased region" description="Basic and acidic residues" evidence="1">
    <location>
        <begin position="18"/>
        <end position="34"/>
    </location>
</feature>
<dbReference type="AlphaFoldDB" id="Q94GK4"/>
<gene>
    <name evidence="2" type="primary">OSJNBb0031G04.10</name>
</gene>
<feature type="compositionally biased region" description="Low complexity" evidence="1">
    <location>
        <begin position="108"/>
        <end position="117"/>
    </location>
</feature>
<evidence type="ECO:0000313" key="3">
    <source>
        <dbReference type="Proteomes" id="UP000000763"/>
    </source>
</evidence>
<evidence type="ECO:0000256" key="1">
    <source>
        <dbReference type="SAM" id="MobiDB-lite"/>
    </source>
</evidence>
<name>Q94GK4_ORYSJ</name>
<evidence type="ECO:0000313" key="2">
    <source>
        <dbReference type="EMBL" id="AAK92691.1"/>
    </source>
</evidence>
<sequence length="139" mass="15671">MPNHFSVDHLPFCASQPPERDHANDVPEHAPERRRFNHRRCPTTFVHLGASRCAIVIASTCFSRRLKNPSRRYQEHRERTLSSSPSPSPLSIPSSPDLELFEPSPFTRGGAPSPSRSASRRCRQDLDNPSLTHSEHPEG</sequence>